<dbReference type="Pfam" id="PF01593">
    <property type="entry name" value="Amino_oxidase"/>
    <property type="match status" value="1"/>
</dbReference>
<evidence type="ECO:0000256" key="2">
    <source>
        <dbReference type="ARBA" id="ARBA00022746"/>
    </source>
</evidence>
<dbReference type="Proteomes" id="UP000475545">
    <property type="component" value="Unassembled WGS sequence"/>
</dbReference>
<dbReference type="Gene3D" id="3.50.50.60">
    <property type="entry name" value="FAD/NAD(P)-binding domain"/>
    <property type="match status" value="2"/>
</dbReference>
<dbReference type="GO" id="GO:0016117">
    <property type="term" value="P:carotenoid biosynthetic process"/>
    <property type="evidence" value="ECO:0007669"/>
    <property type="project" value="UniProtKB-KW"/>
</dbReference>
<keyword evidence="3 4" id="KW-0560">Oxidoreductase</keyword>
<dbReference type="NCBIfam" id="TIGR02734">
    <property type="entry name" value="crtI_fam"/>
    <property type="match status" value="1"/>
</dbReference>
<dbReference type="GO" id="GO:0016491">
    <property type="term" value="F:oxidoreductase activity"/>
    <property type="evidence" value="ECO:0007669"/>
    <property type="project" value="UniProtKB-KW"/>
</dbReference>
<sequence length="496" mass="52708">MSSIVVIGAGVGGLAAALRLQAAGHRVTVLEQAPEIGGKLGVIRHDGFVFDTGPSLVTMPHILAELLACADRRLDDVLPLTRLDVAARYRFPDGTRLDLPGELARIPQALDRALGPGRGDQWMAFLARARSIWAASRGPFLESPIDPRVVVRQSRPSDLMTIAPWRSLRGLGGRYLDDPRLAMLLDRYATYTGSDPRRAPAALAAVPWTEQAWGSWYVPGGLGLIAEVVRDSFLDHGGVLELDATVEGIETDTLGRVHGVTLADGTFRPADLVVANADARQVYDHLVWTPGADRAAARMRRATPSLAGFVILLALDDPPAATPHHQVLFGDDYDDEFDSVFGFGGPARPVARPTVYISAPEDPAIVPGPGTGSWFVLVNAPRHDPDGGVDWDAPGLAADYADRILGLMAERGVDVRSSIRHQIVMTPADLERRTRTPGGSIYGSSSNGPRAAFLRPRNASPVPGLYLVGGSAHPGGGLPLVMLSAKIVAGLIGPAT</sequence>
<dbReference type="PANTHER" id="PTHR43734">
    <property type="entry name" value="PHYTOENE DESATURASE"/>
    <property type="match status" value="1"/>
</dbReference>
<accession>A0A6L7GT99</accession>
<organism evidence="6 7">
    <name type="scientific">Gordonia mangrovi</name>
    <dbReference type="NCBI Taxonomy" id="2665643"/>
    <lineage>
        <taxon>Bacteria</taxon>
        <taxon>Bacillati</taxon>
        <taxon>Actinomycetota</taxon>
        <taxon>Actinomycetes</taxon>
        <taxon>Mycobacteriales</taxon>
        <taxon>Gordoniaceae</taxon>
        <taxon>Gordonia</taxon>
    </lineage>
</organism>
<dbReference type="InterPro" id="IPR002937">
    <property type="entry name" value="Amino_oxidase"/>
</dbReference>
<name>A0A6L7GT99_9ACTN</name>
<reference evidence="6 7" key="1">
    <citation type="submission" date="2019-11" db="EMBL/GenBank/DDBJ databases">
        <title>Gordonia sp. nov., a novel actinobacterium isolated from mangrove soil in Hainan.</title>
        <authorList>
            <person name="Huang X."/>
            <person name="Xie Y."/>
            <person name="Chu X."/>
            <person name="Xiao K."/>
        </authorList>
    </citation>
    <scope>NUCLEOTIDE SEQUENCE [LARGE SCALE GENOMIC DNA]</scope>
    <source>
        <strain evidence="6 7">HNM0687</strain>
    </source>
</reference>
<evidence type="ECO:0000313" key="6">
    <source>
        <dbReference type="EMBL" id="MXP21728.1"/>
    </source>
</evidence>
<comment type="similarity">
    <text evidence="4">Belongs to the carotenoid/retinoid oxidoreductase family.</text>
</comment>
<dbReference type="AlphaFoldDB" id="A0A6L7GT99"/>
<evidence type="ECO:0000259" key="5">
    <source>
        <dbReference type="Pfam" id="PF01593"/>
    </source>
</evidence>
<dbReference type="PANTHER" id="PTHR43734:SF1">
    <property type="entry name" value="PHYTOENE DESATURASE"/>
    <property type="match status" value="1"/>
</dbReference>
<evidence type="ECO:0000313" key="7">
    <source>
        <dbReference type="Proteomes" id="UP000475545"/>
    </source>
</evidence>
<keyword evidence="2 4" id="KW-0125">Carotenoid biosynthesis</keyword>
<dbReference type="InterPro" id="IPR014105">
    <property type="entry name" value="Carotenoid/retinoid_OxRdtase"/>
</dbReference>
<comment type="caution">
    <text evidence="6">The sequence shown here is derived from an EMBL/GenBank/DDBJ whole genome shotgun (WGS) entry which is preliminary data.</text>
</comment>
<keyword evidence="7" id="KW-1185">Reference proteome</keyword>
<proteinExistence type="inferred from homology"/>
<dbReference type="InterPro" id="IPR036188">
    <property type="entry name" value="FAD/NAD-bd_sf"/>
</dbReference>
<evidence type="ECO:0000256" key="4">
    <source>
        <dbReference type="RuleBase" id="RU362075"/>
    </source>
</evidence>
<dbReference type="EMBL" id="WMBR01000002">
    <property type="protein sequence ID" value="MXP21728.1"/>
    <property type="molecule type" value="Genomic_DNA"/>
</dbReference>
<evidence type="ECO:0000256" key="3">
    <source>
        <dbReference type="ARBA" id="ARBA00023002"/>
    </source>
</evidence>
<evidence type="ECO:0000256" key="1">
    <source>
        <dbReference type="ARBA" id="ARBA00004829"/>
    </source>
</evidence>
<protein>
    <submittedName>
        <fullName evidence="6">Phytoene desaturase</fullName>
    </submittedName>
</protein>
<dbReference type="SUPFAM" id="SSF51905">
    <property type="entry name" value="FAD/NAD(P)-binding domain"/>
    <property type="match status" value="1"/>
</dbReference>
<gene>
    <name evidence="6" type="primary">crtI</name>
    <name evidence="6" type="ORF">GIY30_10250</name>
</gene>
<feature type="domain" description="Amine oxidase" evidence="5">
    <location>
        <begin position="12"/>
        <end position="491"/>
    </location>
</feature>
<dbReference type="RefSeq" id="WP_160901883.1">
    <property type="nucleotide sequence ID" value="NZ_CP102850.1"/>
</dbReference>
<comment type="pathway">
    <text evidence="1 4">Carotenoid biosynthesis.</text>
</comment>